<dbReference type="EMBL" id="KN847005">
    <property type="protein sequence ID" value="KIW87211.1"/>
    <property type="molecule type" value="Genomic_DNA"/>
</dbReference>
<dbReference type="Proteomes" id="UP000053789">
    <property type="component" value="Unassembled WGS sequence"/>
</dbReference>
<proteinExistence type="predicted"/>
<dbReference type="GeneID" id="27705042"/>
<dbReference type="HOGENOM" id="CLU_2573677_0_0_1"/>
<keyword evidence="2" id="KW-1185">Reference proteome</keyword>
<dbReference type="OrthoDB" id="4117680at2759"/>
<reference evidence="1" key="1">
    <citation type="submission" date="2015-01" db="EMBL/GenBank/DDBJ databases">
        <title>The Genome Sequence of Cladophialophora bantiana CBS 173.52.</title>
        <authorList>
            <consortium name="The Broad Institute Genomics Platform"/>
            <person name="Cuomo C."/>
            <person name="de Hoog S."/>
            <person name="Gorbushina A."/>
            <person name="Stielow B."/>
            <person name="Teixiera M."/>
            <person name="Abouelleil A."/>
            <person name="Chapman S.B."/>
            <person name="Priest M."/>
            <person name="Young S.K."/>
            <person name="Wortman J."/>
            <person name="Nusbaum C."/>
            <person name="Birren B."/>
        </authorList>
    </citation>
    <scope>NUCLEOTIDE SEQUENCE [LARGE SCALE GENOMIC DNA]</scope>
    <source>
        <strain evidence="1">CBS 173.52</strain>
    </source>
</reference>
<evidence type="ECO:0000313" key="1">
    <source>
        <dbReference type="EMBL" id="KIW87211.1"/>
    </source>
</evidence>
<evidence type="ECO:0000313" key="2">
    <source>
        <dbReference type="Proteomes" id="UP000053789"/>
    </source>
</evidence>
<dbReference type="AlphaFoldDB" id="A0A0D2EAP3"/>
<gene>
    <name evidence="1" type="ORF">Z519_12114</name>
</gene>
<protein>
    <submittedName>
        <fullName evidence="1">Uncharacterized protein</fullName>
    </submittedName>
</protein>
<organism evidence="1 2">
    <name type="scientific">Cladophialophora bantiana (strain ATCC 10958 / CBS 173.52 / CDC B-1940 / NIH 8579)</name>
    <name type="common">Xylohypha bantiana</name>
    <dbReference type="NCBI Taxonomy" id="1442370"/>
    <lineage>
        <taxon>Eukaryota</taxon>
        <taxon>Fungi</taxon>
        <taxon>Dikarya</taxon>
        <taxon>Ascomycota</taxon>
        <taxon>Pezizomycotina</taxon>
        <taxon>Eurotiomycetes</taxon>
        <taxon>Chaetothyriomycetidae</taxon>
        <taxon>Chaetothyriales</taxon>
        <taxon>Herpotrichiellaceae</taxon>
        <taxon>Cladophialophora</taxon>
    </lineage>
</organism>
<accession>A0A0D2EAP3</accession>
<name>A0A0D2EAP3_CLAB1</name>
<sequence>MELATDPNFGGVITIIGFPEIHHELATYKSKIAVIPTGHARGLVFDDYKAPGISTLKLWPSSSFRLPDLSPHTANQPTLAE</sequence>
<dbReference type="RefSeq" id="XP_016613880.1">
    <property type="nucleotide sequence ID" value="XM_016769821.1"/>
</dbReference>